<evidence type="ECO:0000313" key="7">
    <source>
        <dbReference type="Proteomes" id="UP000595841"/>
    </source>
</evidence>
<evidence type="ECO:0000259" key="5">
    <source>
        <dbReference type="PROSITE" id="PS01124"/>
    </source>
</evidence>
<dbReference type="PROSITE" id="PS01124">
    <property type="entry name" value="HTH_ARAC_FAMILY_2"/>
    <property type="match status" value="1"/>
</dbReference>
<evidence type="ECO:0000256" key="1">
    <source>
        <dbReference type="ARBA" id="ARBA00023015"/>
    </source>
</evidence>
<keyword evidence="4" id="KW-1133">Transmembrane helix</keyword>
<dbReference type="InterPro" id="IPR041522">
    <property type="entry name" value="CdaR_GGDEF"/>
</dbReference>
<dbReference type="Pfam" id="PF12833">
    <property type="entry name" value="HTH_18"/>
    <property type="match status" value="1"/>
</dbReference>
<dbReference type="InterPro" id="IPR009057">
    <property type="entry name" value="Homeodomain-like_sf"/>
</dbReference>
<dbReference type="Gene3D" id="1.10.10.60">
    <property type="entry name" value="Homeodomain-like"/>
    <property type="match status" value="2"/>
</dbReference>
<evidence type="ECO:0000313" key="6">
    <source>
        <dbReference type="EMBL" id="QQZ58552.1"/>
    </source>
</evidence>
<feature type="transmembrane region" description="Helical" evidence="4">
    <location>
        <begin position="20"/>
        <end position="41"/>
    </location>
</feature>
<keyword evidence="4" id="KW-0812">Transmembrane</keyword>
<keyword evidence="4" id="KW-0472">Membrane</keyword>
<proteinExistence type="predicted"/>
<dbReference type="EMBL" id="CP068595">
    <property type="protein sequence ID" value="QQZ58552.1"/>
    <property type="molecule type" value="Genomic_DNA"/>
</dbReference>
<evidence type="ECO:0000256" key="3">
    <source>
        <dbReference type="ARBA" id="ARBA00023163"/>
    </source>
</evidence>
<sequence length="861" mass="97349">MSALPGYRSIKHNTMFVKLLLSLTAIAVITVILISTVTYSISADNSIQNAIAYNESILTQQQELIHKELTAIKYAASGMITTQSYLYHTNGSRKLSVSSMIDLSNFVEAQKKISPYIDSIYLYYAPLELVLTSRPEIRTSPISTFADRSWLEVWKQQSDNRTLWLTGRMDGFEPDQPAASLLQKMPLIGQVNGAIVMNLKLQLLFDDYLSHYHNKKGATLVLGPHSELLYSDSADGDSLLAQLDPARLTGGSGYYMDDSDRIVSYTTSELTGWRFVDITKRSSLLQGMDRIKFIVVTVAATYLTVAFAISFYLSRRLYRPLQSVISYIGGSEAGHRGGSGGPLPAGDEAGFIRHIYDQLVRNWETLMTEKRKVDSLLTDNHTAIKEKYLNGLIQGDSTDQAAELLGLRLDFTRFAVLTLELEEPYPVKGPDGIQFYLFRYGLMEELGADIDGEIFAKDDKRTVILLSVPPAEDDFPLEQAKRLKQLLLTRYSMNVTIAVSRNYSGEQSVCSAYEDTLEALHLKMYIGKGEILPYGILGDWKSQEEAYYYPYELETKLLQALLQTDKEQCFGAIRQITRTAIDRKLGKANIQQLFFQLSGEIMKTLVQTRGDMSAVFGDRPAYADVLSRAETLPDMEECLLDMCGRIIAYHKEKRSKMTDVTLQLATDYMDVNFNKNISVDTVAEHVQRSSSYLSRIFKESTGMTINDYLIQLRIKRAMELLQLDLTIEEICRDVGYANVSYFNKIFKARTGQTPGQYRQQQAADRLLSQGRSRRNSCWPAGITAAGQRRSSRNVQPLPDFILKREQKRLCRPPWDNAAVFGSSVTWRTTPRESYGNFLSGKRLTNLPEYPILGQMKWKKGH</sequence>
<dbReference type="PANTHER" id="PTHR43280:SF28">
    <property type="entry name" value="HTH-TYPE TRANSCRIPTIONAL ACTIVATOR RHAS"/>
    <property type="match status" value="1"/>
</dbReference>
<dbReference type="InterPro" id="IPR018060">
    <property type="entry name" value="HTH_AraC"/>
</dbReference>
<organism evidence="6 7">
    <name type="scientific">Paenibacillus sonchi</name>
    <dbReference type="NCBI Taxonomy" id="373687"/>
    <lineage>
        <taxon>Bacteria</taxon>
        <taxon>Bacillati</taxon>
        <taxon>Bacillota</taxon>
        <taxon>Bacilli</taxon>
        <taxon>Bacillales</taxon>
        <taxon>Paenibacillaceae</taxon>
        <taxon>Paenibacillus</taxon>
        <taxon>Paenibacillus sonchi group</taxon>
    </lineage>
</organism>
<feature type="transmembrane region" description="Helical" evidence="4">
    <location>
        <begin position="291"/>
        <end position="313"/>
    </location>
</feature>
<accession>A0A974P878</accession>
<evidence type="ECO:0000256" key="4">
    <source>
        <dbReference type="SAM" id="Phobius"/>
    </source>
</evidence>
<dbReference type="RefSeq" id="WP_202676230.1">
    <property type="nucleotide sequence ID" value="NZ_CP068595.1"/>
</dbReference>
<reference evidence="6 7" key="1">
    <citation type="submission" date="2021-01" db="EMBL/GenBank/DDBJ databases">
        <title>Whole genome sequence of Paenibacillus sonchi LMG 24727 for comparative genomics.</title>
        <authorList>
            <person name="Lee G."/>
            <person name="Kim M.-J."/>
            <person name="Lim K."/>
            <person name="Shin J.-H."/>
        </authorList>
    </citation>
    <scope>NUCLEOTIDE SEQUENCE [LARGE SCALE GENOMIC DNA]</scope>
    <source>
        <strain evidence="6 7">LMG 24727</strain>
    </source>
</reference>
<dbReference type="GO" id="GO:0043565">
    <property type="term" value="F:sequence-specific DNA binding"/>
    <property type="evidence" value="ECO:0007669"/>
    <property type="project" value="InterPro"/>
</dbReference>
<name>A0A974P878_9BACL</name>
<dbReference type="Pfam" id="PF17853">
    <property type="entry name" value="GGDEF_2"/>
    <property type="match status" value="1"/>
</dbReference>
<dbReference type="InterPro" id="IPR020449">
    <property type="entry name" value="Tscrpt_reg_AraC-type_HTH"/>
</dbReference>
<dbReference type="GO" id="GO:0003700">
    <property type="term" value="F:DNA-binding transcription factor activity"/>
    <property type="evidence" value="ECO:0007669"/>
    <property type="project" value="InterPro"/>
</dbReference>
<dbReference type="AlphaFoldDB" id="A0A974P878"/>
<dbReference type="Proteomes" id="UP000595841">
    <property type="component" value="Chromosome"/>
</dbReference>
<dbReference type="InterPro" id="IPR018062">
    <property type="entry name" value="HTH_AraC-typ_CS"/>
</dbReference>
<gene>
    <name evidence="6" type="ORF">JI735_17235</name>
</gene>
<keyword evidence="2" id="KW-0238">DNA-binding</keyword>
<keyword evidence="7" id="KW-1185">Reference proteome</keyword>
<dbReference type="PRINTS" id="PR00032">
    <property type="entry name" value="HTHARAC"/>
</dbReference>
<feature type="domain" description="HTH araC/xylS-type" evidence="5">
    <location>
        <begin position="663"/>
        <end position="760"/>
    </location>
</feature>
<dbReference type="KEGG" id="pson:JI735_17235"/>
<dbReference type="PROSITE" id="PS00041">
    <property type="entry name" value="HTH_ARAC_FAMILY_1"/>
    <property type="match status" value="1"/>
</dbReference>
<protein>
    <submittedName>
        <fullName evidence="6">Helix-turn-helix domain-containing protein</fullName>
    </submittedName>
</protein>
<dbReference type="SMART" id="SM00342">
    <property type="entry name" value="HTH_ARAC"/>
    <property type="match status" value="1"/>
</dbReference>
<evidence type="ECO:0000256" key="2">
    <source>
        <dbReference type="ARBA" id="ARBA00023125"/>
    </source>
</evidence>
<keyword evidence="3" id="KW-0804">Transcription</keyword>
<dbReference type="PANTHER" id="PTHR43280">
    <property type="entry name" value="ARAC-FAMILY TRANSCRIPTIONAL REGULATOR"/>
    <property type="match status" value="1"/>
</dbReference>
<dbReference type="SUPFAM" id="SSF46689">
    <property type="entry name" value="Homeodomain-like"/>
    <property type="match status" value="2"/>
</dbReference>
<keyword evidence="1" id="KW-0805">Transcription regulation</keyword>